<dbReference type="GO" id="GO:0000150">
    <property type="term" value="F:DNA strand exchange activity"/>
    <property type="evidence" value="ECO:0007669"/>
    <property type="project" value="InterPro"/>
</dbReference>
<dbReference type="GO" id="GO:0003677">
    <property type="term" value="F:DNA binding"/>
    <property type="evidence" value="ECO:0007669"/>
    <property type="project" value="UniProtKB-KW"/>
</dbReference>
<evidence type="ECO:0000256" key="4">
    <source>
        <dbReference type="ARBA" id="ARBA00023172"/>
    </source>
</evidence>
<dbReference type="SUPFAM" id="SSF53041">
    <property type="entry name" value="Resolvase-like"/>
    <property type="match status" value="1"/>
</dbReference>
<keyword evidence="3" id="KW-0238">DNA-binding</keyword>
<reference evidence="8 9" key="1">
    <citation type="submission" date="2019-06" db="EMBL/GenBank/DDBJ databases">
        <title>Sequencing the genomes of 1000 actinobacteria strains.</title>
        <authorList>
            <person name="Klenk H.-P."/>
        </authorList>
    </citation>
    <scope>NUCLEOTIDE SEQUENCE [LARGE SCALE GENOMIC DNA]</scope>
    <source>
        <strain evidence="8 9">DSM 18935</strain>
    </source>
</reference>
<dbReference type="Gene3D" id="1.10.10.60">
    <property type="entry name" value="Homeodomain-like"/>
    <property type="match status" value="1"/>
</dbReference>
<feature type="domain" description="Resolvase/invertase-type recombinase catalytic" evidence="7">
    <location>
        <begin position="9"/>
        <end position="145"/>
    </location>
</feature>
<evidence type="ECO:0000256" key="1">
    <source>
        <dbReference type="ARBA" id="ARBA00009913"/>
    </source>
</evidence>
<dbReference type="EMBL" id="VIUW01000004">
    <property type="protein sequence ID" value="TWD13651.1"/>
    <property type="molecule type" value="Genomic_DNA"/>
</dbReference>
<dbReference type="PROSITE" id="PS51736">
    <property type="entry name" value="RECOMBINASES_3"/>
    <property type="match status" value="1"/>
</dbReference>
<dbReference type="InterPro" id="IPR050639">
    <property type="entry name" value="SSR_resolvase"/>
</dbReference>
<dbReference type="PANTHER" id="PTHR30461:SF26">
    <property type="entry name" value="RESOLVASE HOMOLOG YNEB"/>
    <property type="match status" value="1"/>
</dbReference>
<dbReference type="PANTHER" id="PTHR30461">
    <property type="entry name" value="DNA-INVERTASE FROM LAMBDOID PROPHAGE"/>
    <property type="match status" value="1"/>
</dbReference>
<accession>A0A560W7R5</accession>
<dbReference type="SUPFAM" id="SSF46689">
    <property type="entry name" value="Homeodomain-like"/>
    <property type="match status" value="1"/>
</dbReference>
<evidence type="ECO:0000256" key="6">
    <source>
        <dbReference type="PROSITE-ProRule" id="PRU10137"/>
    </source>
</evidence>
<evidence type="ECO:0000313" key="9">
    <source>
        <dbReference type="Proteomes" id="UP000315628"/>
    </source>
</evidence>
<dbReference type="Proteomes" id="UP000315628">
    <property type="component" value="Unassembled WGS sequence"/>
</dbReference>
<evidence type="ECO:0000256" key="2">
    <source>
        <dbReference type="ARBA" id="ARBA00022908"/>
    </source>
</evidence>
<feature type="active site" description="O-(5'-phospho-DNA)-serine intermediate" evidence="5 6">
    <location>
        <position position="17"/>
    </location>
</feature>
<dbReference type="InterPro" id="IPR006118">
    <property type="entry name" value="Recombinase_CS"/>
</dbReference>
<sequence>MTQEGAGGVLIGYARVSTERQDLAAQLKGLADLGVDRERIYTDKRTGRSMKNRPGLTQAIAALRPGDVLAVTKLDRLARSVPDARDLVGQVYAKGAALQLGPSLHDPEDPVGKFLFNALAMVAEFESDLNRQRTMEGLAIARAQGRLNGKPPKLNERRTKKLLQDYEAGTATVGQLAEDYNVSRATVYRTVKRAKAAEQT</sequence>
<keyword evidence="9" id="KW-1185">Reference proteome</keyword>
<evidence type="ECO:0000313" key="8">
    <source>
        <dbReference type="EMBL" id="TWD13651.1"/>
    </source>
</evidence>
<dbReference type="InterPro" id="IPR006119">
    <property type="entry name" value="Resolv_N"/>
</dbReference>
<dbReference type="Gene3D" id="3.40.50.1390">
    <property type="entry name" value="Resolvase, N-terminal catalytic domain"/>
    <property type="match status" value="1"/>
</dbReference>
<organism evidence="8 9">
    <name type="scientific">Marihabitans asiaticum</name>
    <dbReference type="NCBI Taxonomy" id="415218"/>
    <lineage>
        <taxon>Bacteria</taxon>
        <taxon>Bacillati</taxon>
        <taxon>Actinomycetota</taxon>
        <taxon>Actinomycetes</taxon>
        <taxon>Micrococcales</taxon>
        <taxon>Intrasporangiaceae</taxon>
        <taxon>Marihabitans</taxon>
    </lineage>
</organism>
<dbReference type="Pfam" id="PF02796">
    <property type="entry name" value="HTH_7"/>
    <property type="match status" value="1"/>
</dbReference>
<dbReference type="OrthoDB" id="128993at2"/>
<dbReference type="Pfam" id="PF00239">
    <property type="entry name" value="Resolvase"/>
    <property type="match status" value="1"/>
</dbReference>
<evidence type="ECO:0000256" key="3">
    <source>
        <dbReference type="ARBA" id="ARBA00023125"/>
    </source>
</evidence>
<dbReference type="InterPro" id="IPR006120">
    <property type="entry name" value="Resolvase_HTH_dom"/>
</dbReference>
<proteinExistence type="inferred from homology"/>
<dbReference type="InterPro" id="IPR036162">
    <property type="entry name" value="Resolvase-like_N_sf"/>
</dbReference>
<dbReference type="GO" id="GO:0015074">
    <property type="term" value="P:DNA integration"/>
    <property type="evidence" value="ECO:0007669"/>
    <property type="project" value="UniProtKB-KW"/>
</dbReference>
<gene>
    <name evidence="8" type="ORF">FB557_2279</name>
</gene>
<evidence type="ECO:0000259" key="7">
    <source>
        <dbReference type="PROSITE" id="PS51736"/>
    </source>
</evidence>
<dbReference type="RefSeq" id="WP_144857736.1">
    <property type="nucleotide sequence ID" value="NZ_BAAAYT010000002.1"/>
</dbReference>
<dbReference type="CDD" id="cd03768">
    <property type="entry name" value="SR_ResInv"/>
    <property type="match status" value="1"/>
</dbReference>
<dbReference type="InterPro" id="IPR009057">
    <property type="entry name" value="Homeodomain-like_sf"/>
</dbReference>
<keyword evidence="2" id="KW-0229">DNA integration</keyword>
<evidence type="ECO:0000256" key="5">
    <source>
        <dbReference type="PIRSR" id="PIRSR606118-50"/>
    </source>
</evidence>
<dbReference type="AlphaFoldDB" id="A0A560W7R5"/>
<protein>
    <submittedName>
        <fullName evidence="8">DNA invertase Pin-like site-specific DNA recombinase</fullName>
    </submittedName>
</protein>
<keyword evidence="4" id="KW-0233">DNA recombination</keyword>
<dbReference type="SMART" id="SM00857">
    <property type="entry name" value="Resolvase"/>
    <property type="match status" value="1"/>
</dbReference>
<name>A0A560W7R5_9MICO</name>
<dbReference type="PROSITE" id="PS00397">
    <property type="entry name" value="RECOMBINASES_1"/>
    <property type="match status" value="1"/>
</dbReference>
<comment type="caution">
    <text evidence="8">The sequence shown here is derived from an EMBL/GenBank/DDBJ whole genome shotgun (WGS) entry which is preliminary data.</text>
</comment>
<comment type="similarity">
    <text evidence="1">Belongs to the site-specific recombinase resolvase family.</text>
</comment>